<reference evidence="1 2" key="1">
    <citation type="journal article" date="2010" name="Mol. Plant Microbe Interact.">
        <title>Streptomyces scabies 87-22 contains a coronafacic acid-like biosynthetic cluster that contributes to plant-microbe interactions.</title>
        <authorList>
            <person name="Bignell D.R."/>
            <person name="Seipke R.F."/>
            <person name="Huguet-Tapia J.C."/>
            <person name="Chambers A.H."/>
            <person name="Parry R.J."/>
            <person name="Loria R."/>
        </authorList>
    </citation>
    <scope>NUCLEOTIDE SEQUENCE [LARGE SCALE GENOMIC DNA]</scope>
    <source>
        <strain evidence="1 2">87.22</strain>
    </source>
</reference>
<accession>C9ZG29</accession>
<proteinExistence type="predicted"/>
<dbReference type="NCBIfam" id="NF041121">
    <property type="entry name" value="SAV_2336_NTERM"/>
    <property type="match status" value="1"/>
</dbReference>
<evidence type="ECO:0000313" key="2">
    <source>
        <dbReference type="Proteomes" id="UP000001444"/>
    </source>
</evidence>
<dbReference type="AlphaFoldDB" id="C9ZG29"/>
<evidence type="ECO:0000313" key="1">
    <source>
        <dbReference type="EMBL" id="CBG74993.1"/>
    </source>
</evidence>
<dbReference type="eggNOG" id="COG0457">
    <property type="taxonomic scope" value="Bacteria"/>
</dbReference>
<keyword evidence="2" id="KW-1185">Reference proteome</keyword>
<organism evidence="1 2">
    <name type="scientific">Streptomyces scabiei (strain 87.22)</name>
    <dbReference type="NCBI Taxonomy" id="680198"/>
    <lineage>
        <taxon>Bacteria</taxon>
        <taxon>Bacillati</taxon>
        <taxon>Actinomycetota</taxon>
        <taxon>Actinomycetes</taxon>
        <taxon>Kitasatosporales</taxon>
        <taxon>Streptomycetaceae</taxon>
        <taxon>Streptomyces</taxon>
    </lineage>
</organism>
<dbReference type="KEGG" id="scb:SCAB_80311"/>
<gene>
    <name evidence="1" type="ordered locus">SCAB_80311</name>
</gene>
<dbReference type="STRING" id="680198.SCAB_80311"/>
<dbReference type="GO" id="GO:0004674">
    <property type="term" value="F:protein serine/threonine kinase activity"/>
    <property type="evidence" value="ECO:0007669"/>
    <property type="project" value="UniProtKB-KW"/>
</dbReference>
<name>C9ZG29_STRSW</name>
<dbReference type="HOGENOM" id="CLU_594365_0_0_11"/>
<keyword evidence="1" id="KW-0808">Transferase</keyword>
<dbReference type="Proteomes" id="UP000001444">
    <property type="component" value="Chromosome"/>
</dbReference>
<dbReference type="EMBL" id="FN554889">
    <property type="protein sequence ID" value="CBG74993.1"/>
    <property type="molecule type" value="Genomic_DNA"/>
</dbReference>
<dbReference type="InterPro" id="IPR047738">
    <property type="entry name" value="SAV_2336-like_N"/>
</dbReference>
<keyword evidence="1" id="KW-0418">Kinase</keyword>
<protein>
    <submittedName>
        <fullName evidence="1">Putative serine/threonine protein kinase</fullName>
    </submittedName>
</protein>
<sequence length="460" mass="49164">MMGRSLRRPAWVAPNTSPAAALLVERRIAPALQPLLPTPSAAGAALRDLAWPPAPGPAWQSEGPHPADAAGWEITVVADGSLAMEFWRPVVEELVALLVRMGLCRQESLVTLDTEAVPGPLDIPTPDGADPPGAGRTARPVLLLTDGLAMAWRTSAVVPRLHSWALRSPVAVVHLLPETLWPSTAITPQPRAVRSPLRGAPAAQVDCEGAAPGTIAVPVLAMHEHHLHRWAKFLARGPEGWSNLPTILVSADAPGPAAAAPAPQPSGRTVTATAQDLLRDFGAASKDAKKLATRLSGVPLNLPVMHRVQSRLLPGTAPDLLSEIFIAGLLVPVVDRAEIRSHDRVTFEFRSGVRELLLASLHKSTTADAFQDAAHFLEHELGVSEVQGWDRLLRNPQEPVTSVVTRRSEPFLRVQLAVLKALSGPYNAHARRLEEELAHFARTEGAERPEQTQSSGIGGP</sequence>
<keyword evidence="1" id="KW-0723">Serine/threonine-protein kinase</keyword>